<keyword evidence="3" id="KW-1185">Reference proteome</keyword>
<protein>
    <submittedName>
        <fullName evidence="2">Uncharacterized protein</fullName>
    </submittedName>
</protein>
<name>A0A1T4VXM8_9GAMM</name>
<accession>A0A1T4VXM8</accession>
<evidence type="ECO:0000313" key="3">
    <source>
        <dbReference type="Proteomes" id="UP000190460"/>
    </source>
</evidence>
<keyword evidence="1" id="KW-0472">Membrane</keyword>
<evidence type="ECO:0000256" key="1">
    <source>
        <dbReference type="SAM" id="Phobius"/>
    </source>
</evidence>
<dbReference type="AlphaFoldDB" id="A0A1T4VXM8"/>
<feature type="transmembrane region" description="Helical" evidence="1">
    <location>
        <begin position="6"/>
        <end position="30"/>
    </location>
</feature>
<gene>
    <name evidence="2" type="ORF">SAMN02745130_00567</name>
</gene>
<proteinExistence type="predicted"/>
<evidence type="ECO:0000313" key="2">
    <source>
        <dbReference type="EMBL" id="SKA69743.1"/>
    </source>
</evidence>
<dbReference type="EMBL" id="FUYB01000002">
    <property type="protein sequence ID" value="SKA69743.1"/>
    <property type="molecule type" value="Genomic_DNA"/>
</dbReference>
<reference evidence="2 3" key="1">
    <citation type="submission" date="2017-02" db="EMBL/GenBank/DDBJ databases">
        <authorList>
            <person name="Peterson S.W."/>
        </authorList>
    </citation>
    <scope>NUCLEOTIDE SEQUENCE [LARGE SCALE GENOMIC DNA]</scope>
    <source>
        <strain evidence="2 3">ATCC 49788</strain>
    </source>
</reference>
<keyword evidence="1" id="KW-1133">Transmembrane helix</keyword>
<feature type="transmembrane region" description="Helical" evidence="1">
    <location>
        <begin position="42"/>
        <end position="60"/>
    </location>
</feature>
<sequence length="382" mass="44247">MGFADIIFLFYLILGVLGLILLWQWLLGYITTLDVAPEKRGLITLAIVSLIGLIWLSYAFKLNHWRQIPPSSSAPASSNHGSVLAEDLLNQPVENLSEEQKLARFEQENFPELYDNRISLYRDIKGLDAFFIKIQKLAPLVPKQIPLLNRIYQLRQNTHQQYSQRYLEVSQQLRHFWVHYTTGNSEDALQKFQPVVNRLIKTIQQTRGDDLDNQAKQEQYIIESMRAAETLLKSNKLPAAQLGITSYKLDNRQRIMEWLNKNGSTNLLETLRMLSNQRAHILQQIQMVKNYIQRYPDLPLARTLQLWQTALQHNMYAEYRLLYAAEIPATLEQLAITPPEKPHARLDATIETQIPNILRFVNTMVTQAEQAYAPTAPKTNKR</sequence>
<keyword evidence="1" id="KW-0812">Transmembrane</keyword>
<dbReference type="RefSeq" id="WP_078921055.1">
    <property type="nucleotide sequence ID" value="NZ_FUYB01000002.1"/>
</dbReference>
<dbReference type="OrthoDB" id="5621791at2"/>
<dbReference type="Proteomes" id="UP000190460">
    <property type="component" value="Unassembled WGS sequence"/>
</dbReference>
<organism evidence="2 3">
    <name type="scientific">Thiothrix eikelboomii</name>
    <dbReference type="NCBI Taxonomy" id="92487"/>
    <lineage>
        <taxon>Bacteria</taxon>
        <taxon>Pseudomonadati</taxon>
        <taxon>Pseudomonadota</taxon>
        <taxon>Gammaproteobacteria</taxon>
        <taxon>Thiotrichales</taxon>
        <taxon>Thiotrichaceae</taxon>
        <taxon>Thiothrix</taxon>
    </lineage>
</organism>